<dbReference type="AlphaFoldDB" id="A0AAV4AGJ0"/>
<evidence type="ECO:0000313" key="2">
    <source>
        <dbReference type="Proteomes" id="UP000735302"/>
    </source>
</evidence>
<reference evidence="1 2" key="1">
    <citation type="journal article" date="2021" name="Elife">
        <title>Chloroplast acquisition without the gene transfer in kleptoplastic sea slugs, Plakobranchus ocellatus.</title>
        <authorList>
            <person name="Maeda T."/>
            <person name="Takahashi S."/>
            <person name="Yoshida T."/>
            <person name="Shimamura S."/>
            <person name="Takaki Y."/>
            <person name="Nagai Y."/>
            <person name="Toyoda A."/>
            <person name="Suzuki Y."/>
            <person name="Arimoto A."/>
            <person name="Ishii H."/>
            <person name="Satoh N."/>
            <person name="Nishiyama T."/>
            <person name="Hasebe M."/>
            <person name="Maruyama T."/>
            <person name="Minagawa J."/>
            <person name="Obokata J."/>
            <person name="Shigenobu S."/>
        </authorList>
    </citation>
    <scope>NUCLEOTIDE SEQUENCE [LARGE SCALE GENOMIC DNA]</scope>
</reference>
<proteinExistence type="predicted"/>
<protein>
    <submittedName>
        <fullName evidence="1">Uncharacterized protein</fullName>
    </submittedName>
</protein>
<evidence type="ECO:0000313" key="1">
    <source>
        <dbReference type="EMBL" id="GFO07285.1"/>
    </source>
</evidence>
<name>A0AAV4AGJ0_9GAST</name>
<dbReference type="Proteomes" id="UP000735302">
    <property type="component" value="Unassembled WGS sequence"/>
</dbReference>
<organism evidence="1 2">
    <name type="scientific">Plakobranchus ocellatus</name>
    <dbReference type="NCBI Taxonomy" id="259542"/>
    <lineage>
        <taxon>Eukaryota</taxon>
        <taxon>Metazoa</taxon>
        <taxon>Spiralia</taxon>
        <taxon>Lophotrochozoa</taxon>
        <taxon>Mollusca</taxon>
        <taxon>Gastropoda</taxon>
        <taxon>Heterobranchia</taxon>
        <taxon>Euthyneura</taxon>
        <taxon>Panpulmonata</taxon>
        <taxon>Sacoglossa</taxon>
        <taxon>Placobranchoidea</taxon>
        <taxon>Plakobranchidae</taxon>
        <taxon>Plakobranchus</taxon>
    </lineage>
</organism>
<keyword evidence="2" id="KW-1185">Reference proteome</keyword>
<dbReference type="EMBL" id="BLXT01003854">
    <property type="protein sequence ID" value="GFO07285.1"/>
    <property type="molecule type" value="Genomic_DNA"/>
</dbReference>
<sequence length="389" mass="43762">MILCVTYVCPILLLRPGVKKLQDFKFGPKLTSLPLAGVDMELVKSDIALMWRYRNHRKTCILIFSKPRGEGEFDMVIDVVKSADIYVRAENHYSVGFKMVGESQPLAIKTGRFLSFIIDGPLIVEKCEGGVTSGQALNIALSIALCYQGDINTRTLYFSHGQINSIEYAVKRPQVEEVKGPASKKGKKKEEVKVDSEPDARLEVMGLNAGSSTNGVDLAALSIWLTGPDLWKDRHVKLRTSDNRLLNPLTECLTRSRALAKNWWRLLILLGFPEKDVEKEKGRTDPKVVVGMKTNERVLNEANKRRSLVRTLRKRQATFLGHVMRRGTLEHLVTTGQFEGKRSRGRQREKIMDGLATWLGPGKVSDILAAVKDRDLWRDMIANAYKQGT</sequence>
<accession>A0AAV4AGJ0</accession>
<comment type="caution">
    <text evidence="1">The sequence shown here is derived from an EMBL/GenBank/DDBJ whole genome shotgun (WGS) entry which is preliminary data.</text>
</comment>
<gene>
    <name evidence="1" type="ORF">PoB_003379000</name>
</gene>